<dbReference type="Pfam" id="PF00255">
    <property type="entry name" value="GSHPx"/>
    <property type="match status" value="1"/>
</dbReference>
<dbReference type="PROSITE" id="PS00460">
    <property type="entry name" value="GLUTATHIONE_PEROXID_1"/>
    <property type="match status" value="1"/>
</dbReference>
<evidence type="ECO:0000256" key="4">
    <source>
        <dbReference type="ARBA" id="ARBA00012310"/>
    </source>
</evidence>
<keyword evidence="7" id="KW-0732">Signal</keyword>
<keyword evidence="6 11" id="KW-0575">Peroxidase</keyword>
<accession>A0A0U2TIF1</accession>
<evidence type="ECO:0000256" key="8">
    <source>
        <dbReference type="ARBA" id="ARBA00023002"/>
    </source>
</evidence>
<dbReference type="SUPFAM" id="SSF52833">
    <property type="entry name" value="Thioredoxin-like"/>
    <property type="match status" value="1"/>
</dbReference>
<evidence type="ECO:0000256" key="5">
    <source>
        <dbReference type="ARBA" id="ARBA00022525"/>
    </source>
</evidence>
<evidence type="ECO:0000313" key="12">
    <source>
        <dbReference type="EMBL" id="ALS05140.1"/>
    </source>
</evidence>
<evidence type="ECO:0000256" key="10">
    <source>
        <dbReference type="PIRSR" id="PIRSR000303-1"/>
    </source>
</evidence>
<dbReference type="Gene3D" id="3.40.30.10">
    <property type="entry name" value="Glutaredoxin"/>
    <property type="match status" value="1"/>
</dbReference>
<feature type="active site" evidence="10">
    <location>
        <position position="36"/>
    </location>
</feature>
<comment type="subcellular location">
    <subcellularLocation>
        <location evidence="2">Secreted</location>
    </subcellularLocation>
</comment>
<evidence type="ECO:0000256" key="1">
    <source>
        <dbReference type="ARBA" id="ARBA00000217"/>
    </source>
</evidence>
<dbReference type="PROSITE" id="PS51355">
    <property type="entry name" value="GLUTATHIONE_PEROXID_3"/>
    <property type="match status" value="1"/>
</dbReference>
<dbReference type="PRINTS" id="PR01011">
    <property type="entry name" value="GLUTPROXDASE"/>
</dbReference>
<evidence type="ECO:0000256" key="2">
    <source>
        <dbReference type="ARBA" id="ARBA00004613"/>
    </source>
</evidence>
<evidence type="ECO:0000256" key="9">
    <source>
        <dbReference type="ARBA" id="ARBA00023180"/>
    </source>
</evidence>
<comment type="catalytic activity">
    <reaction evidence="1">
        <text>2 glutathione + H2O2 = glutathione disulfide + 2 H2O</text>
        <dbReference type="Rhea" id="RHEA:16833"/>
        <dbReference type="ChEBI" id="CHEBI:15377"/>
        <dbReference type="ChEBI" id="CHEBI:16240"/>
        <dbReference type="ChEBI" id="CHEBI:57925"/>
        <dbReference type="ChEBI" id="CHEBI:58297"/>
        <dbReference type="EC" id="1.11.1.9"/>
    </reaction>
</comment>
<proteinExistence type="evidence at transcript level"/>
<dbReference type="InterPro" id="IPR036249">
    <property type="entry name" value="Thioredoxin-like_sf"/>
</dbReference>
<sequence length="182" mass="20354">MAGFHSLSARTLAGEVVKMDKYRGKVVLVENTASLCGTTVRDFTQMNELCEKFSGKLAVLAFPTNQFGHQENSGGQEIVNALKHVRPGNGFTFKGELFDKVEANGENEHPIFKFLKKSLPIPSDDPESLMSNPQFLIWRPVKRTDIAWNFEKFLIGPDGTPIKRYSRNFLTADIAADIAKYV</sequence>
<dbReference type="GO" id="GO:0005576">
    <property type="term" value="C:extracellular region"/>
    <property type="evidence" value="ECO:0007669"/>
    <property type="project" value="UniProtKB-SubCell"/>
</dbReference>
<dbReference type="PANTHER" id="PTHR11592:SF88">
    <property type="entry name" value="GLUTATHIONE PEROXIDASE-RELATED"/>
    <property type="match status" value="1"/>
</dbReference>
<evidence type="ECO:0000256" key="6">
    <source>
        <dbReference type="ARBA" id="ARBA00022559"/>
    </source>
</evidence>
<name>A0A0U2TIF1_9MAXI</name>
<evidence type="ECO:0000256" key="7">
    <source>
        <dbReference type="ARBA" id="ARBA00022729"/>
    </source>
</evidence>
<reference evidence="12" key="1">
    <citation type="journal article" date="2015" name="Sci. Rep.">
        <title>Spliced leader RNA trans-splicing discovered in copepods.</title>
        <authorList>
            <person name="Yang F."/>
            <person name="Xu D."/>
            <person name="Zhuang Y."/>
            <person name="Yi X."/>
            <person name="Huang Y."/>
            <person name="Chen H."/>
            <person name="Lin S."/>
            <person name="Campbell D.A."/>
            <person name="Sturm N.R."/>
            <person name="Liu G."/>
            <person name="Zhang H."/>
        </authorList>
    </citation>
    <scope>NUCLEOTIDE SEQUENCE</scope>
</reference>
<dbReference type="GO" id="GO:0004602">
    <property type="term" value="F:glutathione peroxidase activity"/>
    <property type="evidence" value="ECO:0007669"/>
    <property type="project" value="UniProtKB-EC"/>
</dbReference>
<dbReference type="AlphaFoldDB" id="A0A0U2TIF1"/>
<dbReference type="EMBL" id="KT755313">
    <property type="protein sequence ID" value="ALS05147.1"/>
    <property type="molecule type" value="mRNA"/>
</dbReference>
<organism evidence="12">
    <name type="scientific">Paracalanus parvus</name>
    <dbReference type="NCBI Taxonomy" id="187406"/>
    <lineage>
        <taxon>Eukaryota</taxon>
        <taxon>Metazoa</taxon>
        <taxon>Ecdysozoa</taxon>
        <taxon>Arthropoda</taxon>
        <taxon>Crustacea</taxon>
        <taxon>Multicrustacea</taxon>
        <taxon>Hexanauplia</taxon>
        <taxon>Copepoda</taxon>
        <taxon>Calanoida</taxon>
        <taxon>Paracalanidae</taxon>
        <taxon>Paracalanus</taxon>
    </lineage>
</organism>
<evidence type="ECO:0000256" key="3">
    <source>
        <dbReference type="ARBA" id="ARBA00006926"/>
    </source>
</evidence>
<dbReference type="InterPro" id="IPR029759">
    <property type="entry name" value="GPX_AS"/>
</dbReference>
<keyword evidence="8 11" id="KW-0560">Oxidoreductase</keyword>
<protein>
    <recommendedName>
        <fullName evidence="4 11">Glutathione peroxidase</fullName>
    </recommendedName>
</protein>
<evidence type="ECO:0000256" key="11">
    <source>
        <dbReference type="RuleBase" id="RU000499"/>
    </source>
</evidence>
<dbReference type="EMBL" id="KT755306">
    <property type="protein sequence ID" value="ALS05140.1"/>
    <property type="molecule type" value="mRNA"/>
</dbReference>
<keyword evidence="5" id="KW-0964">Secreted</keyword>
<dbReference type="CDD" id="cd00340">
    <property type="entry name" value="GSH_Peroxidase"/>
    <property type="match status" value="1"/>
</dbReference>
<dbReference type="InterPro" id="IPR000889">
    <property type="entry name" value="Glutathione_peroxidase"/>
</dbReference>
<dbReference type="GO" id="GO:0006979">
    <property type="term" value="P:response to oxidative stress"/>
    <property type="evidence" value="ECO:0007669"/>
    <property type="project" value="InterPro"/>
</dbReference>
<keyword evidence="9" id="KW-0325">Glycoprotein</keyword>
<dbReference type="PANTHER" id="PTHR11592">
    <property type="entry name" value="GLUTATHIONE PEROXIDASE"/>
    <property type="match status" value="1"/>
</dbReference>
<comment type="similarity">
    <text evidence="3 11">Belongs to the glutathione peroxidase family.</text>
</comment>
<dbReference type="PIRSF" id="PIRSF000303">
    <property type="entry name" value="Glutathion_perox"/>
    <property type="match status" value="1"/>
</dbReference>